<feature type="compositionally biased region" description="Basic and acidic residues" evidence="1">
    <location>
        <begin position="89"/>
        <end position="110"/>
    </location>
</feature>
<dbReference type="OrthoDB" id="5984028at2759"/>
<dbReference type="InterPro" id="IPR011011">
    <property type="entry name" value="Znf_FYVE_PHD"/>
</dbReference>
<keyword evidence="3" id="KW-1185">Reference proteome</keyword>
<proteinExistence type="predicted"/>
<evidence type="ECO:0000313" key="2">
    <source>
        <dbReference type="EMBL" id="CAG9790257.1"/>
    </source>
</evidence>
<dbReference type="Gene3D" id="3.30.40.10">
    <property type="entry name" value="Zinc/RING finger domain, C3HC4 (zinc finger)"/>
    <property type="match status" value="1"/>
</dbReference>
<reference evidence="2" key="2">
    <citation type="submission" date="2022-10" db="EMBL/GenBank/DDBJ databases">
        <authorList>
            <consortium name="ENA_rothamsted_submissions"/>
            <consortium name="culmorum"/>
            <person name="King R."/>
        </authorList>
    </citation>
    <scope>NUCLEOTIDE SEQUENCE</scope>
</reference>
<gene>
    <name evidence="2" type="ORF">DIATSA_LOCUS7926</name>
</gene>
<protein>
    <recommendedName>
        <fullName evidence="4">PHD-type domain-containing protein</fullName>
    </recommendedName>
</protein>
<dbReference type="AlphaFoldDB" id="A0A9N9WFZ1"/>
<evidence type="ECO:0000313" key="3">
    <source>
        <dbReference type="Proteomes" id="UP001153714"/>
    </source>
</evidence>
<feature type="compositionally biased region" description="Polar residues" evidence="1">
    <location>
        <begin position="18"/>
        <end position="33"/>
    </location>
</feature>
<evidence type="ECO:0000256" key="1">
    <source>
        <dbReference type="SAM" id="MobiDB-lite"/>
    </source>
</evidence>
<evidence type="ECO:0008006" key="4">
    <source>
        <dbReference type="Google" id="ProtNLM"/>
    </source>
</evidence>
<feature type="region of interest" description="Disordered" evidence="1">
    <location>
        <begin position="50"/>
        <end position="133"/>
    </location>
</feature>
<reference evidence="2" key="1">
    <citation type="submission" date="2021-12" db="EMBL/GenBank/DDBJ databases">
        <authorList>
            <person name="King R."/>
        </authorList>
    </citation>
    <scope>NUCLEOTIDE SEQUENCE</scope>
</reference>
<name>A0A9N9WFZ1_9NEOP</name>
<feature type="region of interest" description="Disordered" evidence="1">
    <location>
        <begin position="1"/>
        <end position="37"/>
    </location>
</feature>
<dbReference type="InterPro" id="IPR013083">
    <property type="entry name" value="Znf_RING/FYVE/PHD"/>
</dbReference>
<dbReference type="Proteomes" id="UP001153714">
    <property type="component" value="Chromosome 21"/>
</dbReference>
<sequence length="531" mass="60358">MNNLGAPGTGRGRDLGVPNQTGQGQYSHMSNTDLGVPQQEGRGQYLVIPDREGQGLNLEAPNYEGRGSDLGMPDRNGQCHDAGVPGTSGRRDYSSSRQNYERPADDDLRSRQNKRRRRYNSSPEESDYIRHDRTNTQIKMAPNENKCKGCRHNITTKELLTCFACTSKYDLLCANVGLKRFNLMDKEQKLNWRCPECRSQLPKTDNTNTPIRLPSQLVHTSTISDASVSDDIETRNVTQRSKPKEDITKKYITEESLRKIVQEELSCVFEEKLNKLISEQIKTINIRFAELSESISFFNKQYEELKTIVEGKTVIISELHKDSDILKSSIKDLSHRLYLAEQSMRESNLEINGIPENRAENLYNVISQISKTVNCPIEMNDINHISLVAKLDKEKNRPRTVIVKLRSPQHRDRFLAAVAKFNRNNPKDKLSTLHLGMAAPVKPVFVAEHLTPINKSLHAAARLKAKKESFKFVWVRNGLLDYVTTGPTPIEAGTERRLGSSLRPLGHSVRDLRTGRSLENYYRYAATFFIN</sequence>
<accession>A0A9N9WFZ1</accession>
<dbReference type="EMBL" id="OU893352">
    <property type="protein sequence ID" value="CAG9790257.1"/>
    <property type="molecule type" value="Genomic_DNA"/>
</dbReference>
<organism evidence="2 3">
    <name type="scientific">Diatraea saccharalis</name>
    <name type="common">sugarcane borer</name>
    <dbReference type="NCBI Taxonomy" id="40085"/>
    <lineage>
        <taxon>Eukaryota</taxon>
        <taxon>Metazoa</taxon>
        <taxon>Ecdysozoa</taxon>
        <taxon>Arthropoda</taxon>
        <taxon>Hexapoda</taxon>
        <taxon>Insecta</taxon>
        <taxon>Pterygota</taxon>
        <taxon>Neoptera</taxon>
        <taxon>Endopterygota</taxon>
        <taxon>Lepidoptera</taxon>
        <taxon>Glossata</taxon>
        <taxon>Ditrysia</taxon>
        <taxon>Pyraloidea</taxon>
        <taxon>Crambidae</taxon>
        <taxon>Crambinae</taxon>
        <taxon>Diatraea</taxon>
    </lineage>
</organism>
<dbReference type="SUPFAM" id="SSF57903">
    <property type="entry name" value="FYVE/PHD zinc finger"/>
    <property type="match status" value="1"/>
</dbReference>